<name>A0A2T4GUK9_FUSCU</name>
<reference evidence="1 2" key="1">
    <citation type="submission" date="2018-02" db="EMBL/GenBank/DDBJ databases">
        <title>Fusarium culmorum secondary metabolites in fungal-bacterial-plant interactions.</title>
        <authorList>
            <person name="Schmidt R."/>
        </authorList>
    </citation>
    <scope>NUCLEOTIDE SEQUENCE [LARGE SCALE GENOMIC DNA]</scope>
    <source>
        <strain evidence="1 2">PV</strain>
    </source>
</reference>
<proteinExistence type="predicted"/>
<comment type="caution">
    <text evidence="1">The sequence shown here is derived from an EMBL/GenBank/DDBJ whole genome shotgun (WGS) entry which is preliminary data.</text>
</comment>
<keyword evidence="2" id="KW-1185">Reference proteome</keyword>
<dbReference type="OrthoDB" id="5153231at2759"/>
<dbReference type="Proteomes" id="UP000241587">
    <property type="component" value="Unassembled WGS sequence"/>
</dbReference>
<evidence type="ECO:0000313" key="2">
    <source>
        <dbReference type="Proteomes" id="UP000241587"/>
    </source>
</evidence>
<gene>
    <name evidence="1" type="ORF">FCULG_00005437</name>
</gene>
<evidence type="ECO:0000313" key="1">
    <source>
        <dbReference type="EMBL" id="PTD07242.1"/>
    </source>
</evidence>
<dbReference type="EMBL" id="PVEM01000006">
    <property type="protein sequence ID" value="PTD07242.1"/>
    <property type="molecule type" value="Genomic_DNA"/>
</dbReference>
<sequence>MDSPDDAPYFCMADTRRRLCHFDLKENDRVIAHIGDRRCSIAFNLRMTDTIHDRYEWINLHTCARLRCMMDSPRVPFFHRDCYRFRLYHISSALVAAGNYTFDSPGHEENRRSHRIKRLLVPKLRDQLQIRLPDEILVFIAVHLVLAGADVSETTASLTQDVYISYTLVDGVRYVKSIDNAVPKLCEQDRPRLLSNQGEPIRKICIAEDYRGIRAVKLCSADALFTGPTPIEIMVESHLCSILMQVPSTKVEFHVNVKSGYQVERHSYMR</sequence>
<accession>A0A2T4GUK9</accession>
<protein>
    <submittedName>
        <fullName evidence="1">Uncharacterized protein</fullName>
    </submittedName>
</protein>
<dbReference type="AlphaFoldDB" id="A0A2T4GUK9"/>
<organism evidence="1 2">
    <name type="scientific">Fusarium culmorum</name>
    <dbReference type="NCBI Taxonomy" id="5516"/>
    <lineage>
        <taxon>Eukaryota</taxon>
        <taxon>Fungi</taxon>
        <taxon>Dikarya</taxon>
        <taxon>Ascomycota</taxon>
        <taxon>Pezizomycotina</taxon>
        <taxon>Sordariomycetes</taxon>
        <taxon>Hypocreomycetidae</taxon>
        <taxon>Hypocreales</taxon>
        <taxon>Nectriaceae</taxon>
        <taxon>Fusarium</taxon>
    </lineage>
</organism>